<protein>
    <submittedName>
        <fullName evidence="2">Uncharacterized protein</fullName>
    </submittedName>
</protein>
<organism evidence="2 3">
    <name type="scientific">Durusdinium trenchii</name>
    <dbReference type="NCBI Taxonomy" id="1381693"/>
    <lineage>
        <taxon>Eukaryota</taxon>
        <taxon>Sar</taxon>
        <taxon>Alveolata</taxon>
        <taxon>Dinophyceae</taxon>
        <taxon>Suessiales</taxon>
        <taxon>Symbiodiniaceae</taxon>
        <taxon>Durusdinium</taxon>
    </lineage>
</organism>
<accession>A0ABP0RPD1</accession>
<feature type="compositionally biased region" description="Basic and acidic residues" evidence="1">
    <location>
        <begin position="48"/>
        <end position="58"/>
    </location>
</feature>
<feature type="non-terminal residue" evidence="2">
    <location>
        <position position="1"/>
    </location>
</feature>
<feature type="non-terminal residue" evidence="2">
    <location>
        <position position="128"/>
    </location>
</feature>
<sequence>TEIQSEELKTRLAAFSIIDGNEDDLSDLFESQVTGTDPESRAPNNDGGRPEDKDLYERDADSAKRLMTYVDYADAMRFFTDRVLRTTESAKSAWLYSVERDISGKTPEETVSLRGNVAAAFAGTTLPL</sequence>
<keyword evidence="3" id="KW-1185">Reference proteome</keyword>
<name>A0ABP0RPD1_9DINO</name>
<feature type="region of interest" description="Disordered" evidence="1">
    <location>
        <begin position="33"/>
        <end position="58"/>
    </location>
</feature>
<reference evidence="2 3" key="1">
    <citation type="submission" date="2024-02" db="EMBL/GenBank/DDBJ databases">
        <authorList>
            <person name="Chen Y."/>
            <person name="Shah S."/>
            <person name="Dougan E. K."/>
            <person name="Thang M."/>
            <person name="Chan C."/>
        </authorList>
    </citation>
    <scope>NUCLEOTIDE SEQUENCE [LARGE SCALE GENOMIC DNA]</scope>
</reference>
<evidence type="ECO:0000256" key="1">
    <source>
        <dbReference type="SAM" id="MobiDB-lite"/>
    </source>
</evidence>
<dbReference type="EMBL" id="CAXAMM010041755">
    <property type="protein sequence ID" value="CAK9101077.1"/>
    <property type="molecule type" value="Genomic_DNA"/>
</dbReference>
<gene>
    <name evidence="2" type="ORF">SCF082_LOCUS47269</name>
</gene>
<evidence type="ECO:0000313" key="3">
    <source>
        <dbReference type="Proteomes" id="UP001642464"/>
    </source>
</evidence>
<proteinExistence type="predicted"/>
<comment type="caution">
    <text evidence="2">The sequence shown here is derived from an EMBL/GenBank/DDBJ whole genome shotgun (WGS) entry which is preliminary data.</text>
</comment>
<evidence type="ECO:0000313" key="2">
    <source>
        <dbReference type="EMBL" id="CAK9101077.1"/>
    </source>
</evidence>
<dbReference type="Proteomes" id="UP001642464">
    <property type="component" value="Unassembled WGS sequence"/>
</dbReference>